<dbReference type="RefSeq" id="WP_207017965.1">
    <property type="nucleotide sequence ID" value="NZ_JAFFQX010000020.1"/>
</dbReference>
<evidence type="ECO:0000313" key="1">
    <source>
        <dbReference type="EMBL" id="MBB3898217.1"/>
    </source>
</evidence>
<organism evidence="1 2">
    <name type="scientific">Roseococcus suduntuyensis</name>
    <dbReference type="NCBI Taxonomy" id="455361"/>
    <lineage>
        <taxon>Bacteria</taxon>
        <taxon>Pseudomonadati</taxon>
        <taxon>Pseudomonadota</taxon>
        <taxon>Alphaproteobacteria</taxon>
        <taxon>Acetobacterales</taxon>
        <taxon>Roseomonadaceae</taxon>
        <taxon>Roseococcus</taxon>
    </lineage>
</organism>
<evidence type="ECO:0000313" key="2">
    <source>
        <dbReference type="Proteomes" id="UP000553193"/>
    </source>
</evidence>
<gene>
    <name evidence="1" type="ORF">GGQ83_001654</name>
</gene>
<protein>
    <submittedName>
        <fullName evidence="1">Uncharacterized protein</fullName>
    </submittedName>
</protein>
<reference evidence="1 2" key="1">
    <citation type="submission" date="2020-08" db="EMBL/GenBank/DDBJ databases">
        <title>Genomic Encyclopedia of Type Strains, Phase IV (KMG-IV): sequencing the most valuable type-strain genomes for metagenomic binning, comparative biology and taxonomic classification.</title>
        <authorList>
            <person name="Goeker M."/>
        </authorList>
    </citation>
    <scope>NUCLEOTIDE SEQUENCE [LARGE SCALE GENOMIC DNA]</scope>
    <source>
        <strain evidence="1 2">DSM 19979</strain>
    </source>
</reference>
<accession>A0A840AAU7</accession>
<dbReference type="Proteomes" id="UP000553193">
    <property type="component" value="Unassembled WGS sequence"/>
</dbReference>
<keyword evidence="2" id="KW-1185">Reference proteome</keyword>
<name>A0A840AAU7_9PROT</name>
<proteinExistence type="predicted"/>
<comment type="caution">
    <text evidence="1">The sequence shown here is derived from an EMBL/GenBank/DDBJ whole genome shotgun (WGS) entry which is preliminary data.</text>
</comment>
<dbReference type="EMBL" id="JACIDJ010000002">
    <property type="protein sequence ID" value="MBB3898217.1"/>
    <property type="molecule type" value="Genomic_DNA"/>
</dbReference>
<dbReference type="AlphaFoldDB" id="A0A840AAU7"/>
<sequence>MSLHQLIGLTLRGTDRHVLGQVVDIVFVPVTPGPIEVPRHQVEGGLVAWAMVAPPGGDARPMPFEITRLEHDPAGDGIIPAASAG</sequence>